<gene>
    <name evidence="2" type="ORF">G6F50_013585</name>
</gene>
<dbReference type="InterPro" id="IPR051446">
    <property type="entry name" value="HTH_trans_reg/aminotransferase"/>
</dbReference>
<dbReference type="EMBL" id="JAANIU010005542">
    <property type="protein sequence ID" value="KAG1546943.1"/>
    <property type="molecule type" value="Genomic_DNA"/>
</dbReference>
<name>A0A9P6YF76_9FUNG</name>
<dbReference type="InterPro" id="IPR015421">
    <property type="entry name" value="PyrdxlP-dep_Trfase_major"/>
</dbReference>
<evidence type="ECO:0000313" key="2">
    <source>
        <dbReference type="EMBL" id="KAG1546943.1"/>
    </source>
</evidence>
<sequence length="350" mass="37638">MTYHLGGGNPTDRHAAARWLRPMLGTVDDACLLLTEGAQVALAAILLSQSRDGDAILCDTLVYPGLLQAAAALGRRLLPVDSDEHGMCPEALARQARESGARLVYLNPTCQNPTALTLPLQRREALARVLESDGLLAIEAARWQAVRQIAHLALIEAARAGATAHGEPTRMRHAFQQALLPLHVGGEGTAGKADARRRLERAQAGIAALTGLTPWRIEILQPDARAFRQHGRAGLTVAAAPGLRAIDNDYQDLQHARRPPPPGGLSIFDANTLKLRLTYLHRPLLPPVRMLLAALGRDDASYAGVARAHGLLPIRVELEMEMHSHPVDWSGKPPQPEGMVAGACSDVRCP</sequence>
<dbReference type="Proteomes" id="UP000740926">
    <property type="component" value="Unassembled WGS sequence"/>
</dbReference>
<evidence type="ECO:0000259" key="1">
    <source>
        <dbReference type="Pfam" id="PF00155"/>
    </source>
</evidence>
<dbReference type="Gene3D" id="3.40.640.10">
    <property type="entry name" value="Type I PLP-dependent aspartate aminotransferase-like (Major domain)"/>
    <property type="match status" value="1"/>
</dbReference>
<dbReference type="Pfam" id="PF00155">
    <property type="entry name" value="Aminotran_1_2"/>
    <property type="match status" value="1"/>
</dbReference>
<dbReference type="InterPro" id="IPR015424">
    <property type="entry name" value="PyrdxlP-dep_Trfase"/>
</dbReference>
<evidence type="ECO:0000313" key="3">
    <source>
        <dbReference type="Proteomes" id="UP000740926"/>
    </source>
</evidence>
<dbReference type="PANTHER" id="PTHR46577:SF1">
    <property type="entry name" value="HTH-TYPE TRANSCRIPTIONAL REGULATORY PROTEIN GABR"/>
    <property type="match status" value="1"/>
</dbReference>
<protein>
    <recommendedName>
        <fullName evidence="1">Aminotransferase class I/classII large domain-containing protein</fullName>
    </recommendedName>
</protein>
<keyword evidence="3" id="KW-1185">Reference proteome</keyword>
<dbReference type="AlphaFoldDB" id="A0A9P6YF76"/>
<comment type="caution">
    <text evidence="2">The sequence shown here is derived from an EMBL/GenBank/DDBJ whole genome shotgun (WGS) entry which is preliminary data.</text>
</comment>
<feature type="domain" description="Aminotransferase class I/classII large" evidence="1">
    <location>
        <begin position="11"/>
        <end position="136"/>
    </location>
</feature>
<dbReference type="InterPro" id="IPR004839">
    <property type="entry name" value="Aminotransferase_I/II_large"/>
</dbReference>
<dbReference type="GO" id="GO:0030170">
    <property type="term" value="F:pyridoxal phosphate binding"/>
    <property type="evidence" value="ECO:0007669"/>
    <property type="project" value="InterPro"/>
</dbReference>
<proteinExistence type="predicted"/>
<dbReference type="PANTHER" id="PTHR46577">
    <property type="entry name" value="HTH-TYPE TRANSCRIPTIONAL REGULATORY PROTEIN GABR"/>
    <property type="match status" value="1"/>
</dbReference>
<reference evidence="2 3" key="1">
    <citation type="journal article" date="2020" name="Microb. Genom.">
        <title>Genetic diversity of clinical and environmental Mucorales isolates obtained from an investigation of mucormycosis cases among solid organ transplant recipients.</title>
        <authorList>
            <person name="Nguyen M.H."/>
            <person name="Kaul D."/>
            <person name="Muto C."/>
            <person name="Cheng S.J."/>
            <person name="Richter R.A."/>
            <person name="Bruno V.M."/>
            <person name="Liu G."/>
            <person name="Beyhan S."/>
            <person name="Sundermann A.J."/>
            <person name="Mounaud S."/>
            <person name="Pasculle A.W."/>
            <person name="Nierman W.C."/>
            <person name="Driscoll E."/>
            <person name="Cumbie R."/>
            <person name="Clancy C.J."/>
            <person name="Dupont C.L."/>
        </authorList>
    </citation>
    <scope>NUCLEOTIDE SEQUENCE [LARGE SCALE GENOMIC DNA]</scope>
    <source>
        <strain evidence="2 3">GL24</strain>
    </source>
</reference>
<accession>A0A9P6YF76</accession>
<dbReference type="SUPFAM" id="SSF53383">
    <property type="entry name" value="PLP-dependent transferases"/>
    <property type="match status" value="1"/>
</dbReference>
<organism evidence="2 3">
    <name type="scientific">Rhizopus delemar</name>
    <dbReference type="NCBI Taxonomy" id="936053"/>
    <lineage>
        <taxon>Eukaryota</taxon>
        <taxon>Fungi</taxon>
        <taxon>Fungi incertae sedis</taxon>
        <taxon>Mucoromycota</taxon>
        <taxon>Mucoromycotina</taxon>
        <taxon>Mucoromycetes</taxon>
        <taxon>Mucorales</taxon>
        <taxon>Mucorineae</taxon>
        <taxon>Rhizopodaceae</taxon>
        <taxon>Rhizopus</taxon>
    </lineage>
</organism>